<keyword evidence="2" id="KW-0472">Membrane</keyword>
<sequence>MCSSSSTFLFVPTHNNTSSLLLLRRRIPPILCNSRHTIPIPNPRPRFHFHASLAQSDLELSWSSPDQNSTTDYGGWAVIEPPIPYKKKSKTGLPTFVIGGIGASLAILVAAIAHFSLSRRGGAWVWHVIELGPVGDNITGLKFQFGSPLHALHGILTPTGTKDDQNETTGIAASDESDVVSGASPDGIINGAAKTVTSASMDKLERIIIPAAVDSTQQEALSILKKLKIIEDDVKADELCTRREYARWLVQVNSSLERNPKHRIFPAISLSGSMDAAFDDISVEDADFESIQCLAEAGVIPSKLSNKNSSDNNSDNQGHIFFFPESRFLSRQDLIHWKARLEYEFMPGIIEQISAKELGFLDWREISSDALAELFVDMSAGDKSIVRKVFGQSKRLQPNKPSTKAQAAVALTSGRMAEAIYIELARLEVENSARQAAMEEIRSELLGRGDIQRYWDEKLIEQKTCGFEVEKVYFSALSDLEQEKIVQEKVFAEHLKEKAAMDCQKQLALSLKKEVDEMSEKLVYERTLYVTEQCNLQDMRSELQNKREGLLDTKSILEAEKEALRILRSWVEDEARKSQSRAKVLEEVGRRWKWVNQA</sequence>
<feature type="transmembrane region" description="Helical" evidence="2">
    <location>
        <begin position="96"/>
        <end position="117"/>
    </location>
</feature>
<evidence type="ECO:0008006" key="5">
    <source>
        <dbReference type="Google" id="ProtNLM"/>
    </source>
</evidence>
<reference evidence="3 4" key="1">
    <citation type="journal article" date="2016" name="G3 (Bethesda)">
        <title>First Draft Assembly and Annotation of the Genome of a California Endemic Oak Quercus lobata Nee (Fagaceae).</title>
        <authorList>
            <person name="Sork V.L."/>
            <person name="Fitz-Gibbon S.T."/>
            <person name="Puiu D."/>
            <person name="Crepeau M."/>
            <person name="Gugger P.F."/>
            <person name="Sherman R."/>
            <person name="Stevens K."/>
            <person name="Langley C.H."/>
            <person name="Pellegrini M."/>
            <person name="Salzberg S.L."/>
        </authorList>
    </citation>
    <scope>NUCLEOTIDE SEQUENCE [LARGE SCALE GENOMIC DNA]</scope>
    <source>
        <strain evidence="3 4">cv. SW786</strain>
    </source>
</reference>
<dbReference type="Gramene" id="QL01p001010:mrna">
    <property type="protein sequence ID" value="QL01p001010:mrna"/>
    <property type="gene ID" value="QL01p001010"/>
</dbReference>
<protein>
    <recommendedName>
        <fullName evidence="5">SLH domain-containing protein</fullName>
    </recommendedName>
</protein>
<evidence type="ECO:0000256" key="1">
    <source>
        <dbReference type="SAM" id="Coils"/>
    </source>
</evidence>
<dbReference type="Proteomes" id="UP000594261">
    <property type="component" value="Chromosome 1"/>
</dbReference>
<dbReference type="InParanoid" id="A0A7N2KK83"/>
<keyword evidence="1" id="KW-0175">Coiled coil</keyword>
<reference evidence="3" key="2">
    <citation type="submission" date="2021-01" db="UniProtKB">
        <authorList>
            <consortium name="EnsemblPlants"/>
        </authorList>
    </citation>
    <scope>IDENTIFICATION</scope>
</reference>
<evidence type="ECO:0000313" key="4">
    <source>
        <dbReference type="Proteomes" id="UP000594261"/>
    </source>
</evidence>
<dbReference type="PANTHER" id="PTHR33740">
    <property type="entry name" value="GPI-ANCHORED ADHESIN-LIKE PROTEIN"/>
    <property type="match status" value="1"/>
</dbReference>
<proteinExistence type="predicted"/>
<dbReference type="AlphaFoldDB" id="A0A7N2KK83"/>
<keyword evidence="4" id="KW-1185">Reference proteome</keyword>
<keyword evidence="2" id="KW-0812">Transmembrane</keyword>
<name>A0A7N2KK83_QUELO</name>
<feature type="coiled-coil region" evidence="1">
    <location>
        <begin position="501"/>
        <end position="560"/>
    </location>
</feature>
<dbReference type="FunCoup" id="A0A7N2KK83">
    <property type="interactions" value="2509"/>
</dbReference>
<keyword evidence="2" id="KW-1133">Transmembrane helix</keyword>
<dbReference type="EMBL" id="LRBV02000001">
    <property type="status" value="NOT_ANNOTATED_CDS"/>
    <property type="molecule type" value="Genomic_DNA"/>
</dbReference>
<dbReference type="EnsemblPlants" id="QL01p001010:mrna">
    <property type="protein sequence ID" value="QL01p001010:mrna"/>
    <property type="gene ID" value="QL01p001010"/>
</dbReference>
<dbReference type="OMA" id="CFSNPLH"/>
<dbReference type="PANTHER" id="PTHR33740:SF1">
    <property type="entry name" value="SLH DOMAIN PROTEIN"/>
    <property type="match status" value="1"/>
</dbReference>
<accession>A0A7N2KK83</accession>
<organism evidence="3 4">
    <name type="scientific">Quercus lobata</name>
    <name type="common">Valley oak</name>
    <dbReference type="NCBI Taxonomy" id="97700"/>
    <lineage>
        <taxon>Eukaryota</taxon>
        <taxon>Viridiplantae</taxon>
        <taxon>Streptophyta</taxon>
        <taxon>Embryophyta</taxon>
        <taxon>Tracheophyta</taxon>
        <taxon>Spermatophyta</taxon>
        <taxon>Magnoliopsida</taxon>
        <taxon>eudicotyledons</taxon>
        <taxon>Gunneridae</taxon>
        <taxon>Pentapetalae</taxon>
        <taxon>rosids</taxon>
        <taxon>fabids</taxon>
        <taxon>Fagales</taxon>
        <taxon>Fagaceae</taxon>
        <taxon>Quercus</taxon>
    </lineage>
</organism>
<evidence type="ECO:0000313" key="3">
    <source>
        <dbReference type="EnsemblPlants" id="QL01p001010:mrna"/>
    </source>
</evidence>
<evidence type="ECO:0000256" key="2">
    <source>
        <dbReference type="SAM" id="Phobius"/>
    </source>
</evidence>